<comment type="caution">
    <text evidence="13">The sequence shown here is derived from an EMBL/GenBank/DDBJ whole genome shotgun (WGS) entry which is preliminary data.</text>
</comment>
<name>A0A1B7JI39_9ENTR</name>
<comment type="similarity">
    <text evidence="3">Belongs to the ABC transporter superfamily.</text>
</comment>
<dbReference type="GO" id="GO:0005886">
    <property type="term" value="C:plasma membrane"/>
    <property type="evidence" value="ECO:0007669"/>
    <property type="project" value="UniProtKB-SubCell"/>
</dbReference>
<evidence type="ECO:0000313" key="13">
    <source>
        <dbReference type="EMBL" id="OAT47611.1"/>
    </source>
</evidence>
<dbReference type="SUPFAM" id="SSF52540">
    <property type="entry name" value="P-loop containing nucleoside triphosphate hydrolases"/>
    <property type="match status" value="1"/>
</dbReference>
<dbReference type="FunFam" id="3.40.50.300:FF:000056">
    <property type="entry name" value="Cell division ATP-binding protein FtsE"/>
    <property type="match status" value="1"/>
</dbReference>
<evidence type="ECO:0000256" key="11">
    <source>
        <dbReference type="ARBA" id="ARBA00023136"/>
    </source>
</evidence>
<evidence type="ECO:0000256" key="1">
    <source>
        <dbReference type="ARBA" id="ARBA00002579"/>
    </source>
</evidence>
<proteinExistence type="inferred from homology"/>
<evidence type="ECO:0000256" key="4">
    <source>
        <dbReference type="ARBA" id="ARBA00020019"/>
    </source>
</evidence>
<dbReference type="InterPro" id="IPR050086">
    <property type="entry name" value="MetN_ABC_transporter-like"/>
</dbReference>
<accession>A0A1B7JI39</accession>
<dbReference type="EMBL" id="LXEU01000078">
    <property type="protein sequence ID" value="OAT47611.1"/>
    <property type="molecule type" value="Genomic_DNA"/>
</dbReference>
<dbReference type="Pfam" id="PF00005">
    <property type="entry name" value="ABC_tran"/>
    <property type="match status" value="1"/>
</dbReference>
<keyword evidence="5" id="KW-0813">Transport</keyword>
<dbReference type="Gene3D" id="3.40.50.300">
    <property type="entry name" value="P-loop containing nucleotide triphosphate hydrolases"/>
    <property type="match status" value="1"/>
</dbReference>
<comment type="subcellular location">
    <subcellularLocation>
        <location evidence="2">Cell inner membrane</location>
        <topology evidence="2">Peripheral membrane protein</topology>
    </subcellularLocation>
</comment>
<evidence type="ECO:0000256" key="9">
    <source>
        <dbReference type="ARBA" id="ARBA00022967"/>
    </source>
</evidence>
<dbReference type="SMART" id="SM00382">
    <property type="entry name" value="AAA"/>
    <property type="match status" value="1"/>
</dbReference>
<evidence type="ECO:0000256" key="5">
    <source>
        <dbReference type="ARBA" id="ARBA00022448"/>
    </source>
</evidence>
<keyword evidence="6" id="KW-1003">Cell membrane</keyword>
<feature type="domain" description="ABC transporter" evidence="12">
    <location>
        <begin position="2"/>
        <end position="239"/>
    </location>
</feature>
<gene>
    <name evidence="13" type="ORF">M989_03852</name>
</gene>
<evidence type="ECO:0000256" key="7">
    <source>
        <dbReference type="ARBA" id="ARBA00022741"/>
    </source>
</evidence>
<evidence type="ECO:0000256" key="8">
    <source>
        <dbReference type="ARBA" id="ARBA00022840"/>
    </source>
</evidence>
<dbReference type="RefSeq" id="WP_064547963.1">
    <property type="nucleotide sequence ID" value="NZ_LXEU01000078.1"/>
</dbReference>
<dbReference type="CDD" id="cd03258">
    <property type="entry name" value="ABC_MetN_methionine_transporter"/>
    <property type="match status" value="1"/>
</dbReference>
<dbReference type="GO" id="GO:0005524">
    <property type="term" value="F:ATP binding"/>
    <property type="evidence" value="ECO:0007669"/>
    <property type="project" value="UniProtKB-KW"/>
</dbReference>
<dbReference type="GO" id="GO:0006865">
    <property type="term" value="P:amino acid transport"/>
    <property type="evidence" value="ECO:0007669"/>
    <property type="project" value="UniProtKB-KW"/>
</dbReference>
<keyword evidence="8 13" id="KW-0067">ATP-binding</keyword>
<dbReference type="Proteomes" id="UP000078386">
    <property type="component" value="Unassembled WGS sequence"/>
</dbReference>
<sequence length="263" mass="28311">MIVIEGLSKQYAGGGQPALNNVSFSVPKGAIYGILGRSGAGKSTLIRCLNLLEQPSAGRVLFNGEDITQYDKAQLRAHRLRTGMIFQHFNLLHARSVADNVAVPLEIAGIAKAQRQQRVAELLALVGLSDKADAFPSQLSGGQKQRVGIARALAAEPDVLLCDEATSALDAETTASVLALLETINRQLGLTIVLITHQLEVVKNLCDHVALLEGGELQESGKIADLLASPWSRLRDILLGDGDEERRFLARHGLDRRQLCIVA</sequence>
<keyword evidence="14" id="KW-1185">Reference proteome</keyword>
<dbReference type="PANTHER" id="PTHR43166">
    <property type="entry name" value="AMINO ACID IMPORT ATP-BINDING PROTEIN"/>
    <property type="match status" value="1"/>
</dbReference>
<dbReference type="PANTHER" id="PTHR43166:SF30">
    <property type="entry name" value="METHIONINE IMPORT ATP-BINDING PROTEIN METN"/>
    <property type="match status" value="1"/>
</dbReference>
<dbReference type="PROSITE" id="PS50893">
    <property type="entry name" value="ABC_TRANSPORTER_2"/>
    <property type="match status" value="1"/>
</dbReference>
<dbReference type="InterPro" id="IPR041701">
    <property type="entry name" value="MetN_ABC"/>
</dbReference>
<keyword evidence="10" id="KW-0029">Amino-acid transport</keyword>
<evidence type="ECO:0000256" key="6">
    <source>
        <dbReference type="ARBA" id="ARBA00022475"/>
    </source>
</evidence>
<evidence type="ECO:0000313" key="14">
    <source>
        <dbReference type="Proteomes" id="UP000078386"/>
    </source>
</evidence>
<dbReference type="InterPro" id="IPR027417">
    <property type="entry name" value="P-loop_NTPase"/>
</dbReference>
<keyword evidence="9" id="KW-1278">Translocase</keyword>
<evidence type="ECO:0000256" key="2">
    <source>
        <dbReference type="ARBA" id="ARBA00004417"/>
    </source>
</evidence>
<dbReference type="InterPro" id="IPR017871">
    <property type="entry name" value="ABC_transporter-like_CS"/>
</dbReference>
<comment type="function">
    <text evidence="1">Part of the ABC transporter FtsEX involved in cellular division. Important for assembly or stability of the septal ring.</text>
</comment>
<reference evidence="13 14" key="1">
    <citation type="submission" date="2016-04" db="EMBL/GenBank/DDBJ databases">
        <title>ATOL: Assembling a taxonomically balanced genome-scale reconstruction of the evolutionary history of the Enterobacteriaceae.</title>
        <authorList>
            <person name="Plunkett G.III."/>
            <person name="Neeno-Eckwall E.C."/>
            <person name="Glasner J.D."/>
            <person name="Perna N.T."/>
        </authorList>
    </citation>
    <scope>NUCLEOTIDE SEQUENCE [LARGE SCALE GENOMIC DNA]</scope>
    <source>
        <strain evidence="13 14">ATCC 51603</strain>
    </source>
</reference>
<keyword evidence="7" id="KW-0547">Nucleotide-binding</keyword>
<protein>
    <recommendedName>
        <fullName evidence="4">Cell division ATP-binding protein FtsE</fullName>
    </recommendedName>
</protein>
<dbReference type="InterPro" id="IPR003439">
    <property type="entry name" value="ABC_transporter-like_ATP-bd"/>
</dbReference>
<dbReference type="InterPro" id="IPR003593">
    <property type="entry name" value="AAA+_ATPase"/>
</dbReference>
<evidence type="ECO:0000259" key="12">
    <source>
        <dbReference type="PROSITE" id="PS50893"/>
    </source>
</evidence>
<dbReference type="PATRIC" id="fig|1354264.4.peg.4001"/>
<dbReference type="PROSITE" id="PS00211">
    <property type="entry name" value="ABC_TRANSPORTER_1"/>
    <property type="match status" value="1"/>
</dbReference>
<dbReference type="GO" id="GO:0016887">
    <property type="term" value="F:ATP hydrolysis activity"/>
    <property type="evidence" value="ECO:0007669"/>
    <property type="project" value="InterPro"/>
</dbReference>
<dbReference type="AlphaFoldDB" id="A0A1B7JI39"/>
<keyword evidence="11" id="KW-0472">Membrane</keyword>
<evidence type="ECO:0000256" key="3">
    <source>
        <dbReference type="ARBA" id="ARBA00005417"/>
    </source>
</evidence>
<evidence type="ECO:0000256" key="10">
    <source>
        <dbReference type="ARBA" id="ARBA00022970"/>
    </source>
</evidence>
<keyword evidence="13" id="KW-0378">Hydrolase</keyword>
<organism evidence="13 14">
    <name type="scientific">Kluyvera georgiana ATCC 51603</name>
    <dbReference type="NCBI Taxonomy" id="1354264"/>
    <lineage>
        <taxon>Bacteria</taxon>
        <taxon>Pseudomonadati</taxon>
        <taxon>Pseudomonadota</taxon>
        <taxon>Gammaproteobacteria</taxon>
        <taxon>Enterobacterales</taxon>
        <taxon>Enterobacteriaceae</taxon>
        <taxon>Kluyvera</taxon>
    </lineage>
</organism>